<evidence type="ECO:0000313" key="7">
    <source>
        <dbReference type="Proteomes" id="UP000194236"/>
    </source>
</evidence>
<evidence type="ECO:0000259" key="5">
    <source>
        <dbReference type="Pfam" id="PF00326"/>
    </source>
</evidence>
<dbReference type="AlphaFoldDB" id="A0A1Y3AWJ4"/>
<dbReference type="PRINTS" id="PR00862">
    <property type="entry name" value="PROLIGOPTASE"/>
</dbReference>
<dbReference type="InterPro" id="IPR051167">
    <property type="entry name" value="Prolyl_oligopep/macrocyclase"/>
</dbReference>
<feature type="domain" description="Peptidase S9 prolyl oligopeptidase catalytic" evidence="5">
    <location>
        <begin position="11"/>
        <end position="101"/>
    </location>
</feature>
<dbReference type="Pfam" id="PF00326">
    <property type="entry name" value="Peptidase_S9"/>
    <property type="match status" value="1"/>
</dbReference>
<evidence type="ECO:0000256" key="2">
    <source>
        <dbReference type="ARBA" id="ARBA00005228"/>
    </source>
</evidence>
<dbReference type="Gene3D" id="3.40.50.1820">
    <property type="entry name" value="alpha/beta hydrolase"/>
    <property type="match status" value="1"/>
</dbReference>
<keyword evidence="4" id="KW-0720">Serine protease</keyword>
<organism evidence="6 7">
    <name type="scientific">Euroglyphus maynei</name>
    <name type="common">Mayne's house dust mite</name>
    <dbReference type="NCBI Taxonomy" id="6958"/>
    <lineage>
        <taxon>Eukaryota</taxon>
        <taxon>Metazoa</taxon>
        <taxon>Ecdysozoa</taxon>
        <taxon>Arthropoda</taxon>
        <taxon>Chelicerata</taxon>
        <taxon>Arachnida</taxon>
        <taxon>Acari</taxon>
        <taxon>Acariformes</taxon>
        <taxon>Sarcoptiformes</taxon>
        <taxon>Astigmata</taxon>
        <taxon>Psoroptidia</taxon>
        <taxon>Analgoidea</taxon>
        <taxon>Pyroglyphidae</taxon>
        <taxon>Pyroglyphinae</taxon>
        <taxon>Euroglyphus</taxon>
    </lineage>
</organism>
<keyword evidence="7" id="KW-1185">Reference proteome</keyword>
<evidence type="ECO:0000256" key="3">
    <source>
        <dbReference type="ARBA" id="ARBA00016310"/>
    </source>
</evidence>
<comment type="catalytic activity">
    <reaction evidence="1">
        <text>Hydrolysis of Pro-|-Xaa &gt;&gt; Ala-|-Xaa in oligopeptides.</text>
        <dbReference type="EC" id="3.4.21.26"/>
    </reaction>
</comment>
<keyword evidence="4" id="KW-0645">Protease</keyword>
<dbReference type="GO" id="GO:0070012">
    <property type="term" value="F:oligopeptidase activity"/>
    <property type="evidence" value="ECO:0007669"/>
    <property type="project" value="TreeGrafter"/>
</dbReference>
<dbReference type="SUPFAM" id="SSF53474">
    <property type="entry name" value="alpha/beta-Hydrolases"/>
    <property type="match status" value="1"/>
</dbReference>
<proteinExistence type="inferred from homology"/>
<gene>
    <name evidence="6" type="ORF">BLA29_012968</name>
</gene>
<sequence>MLKFPLFTIGYAWMEEYGDVLNNSTHFNYIRKYSPLHNIRKNLGQYPNMLVVTADHDDRVVPAHSYKFISELQYRLGKKLPRTPLMIRIDSNSGHGAGKPVSK</sequence>
<protein>
    <recommendedName>
        <fullName evidence="3 4">Prolyl endopeptidase</fullName>
        <ecNumber evidence="4">3.4.21.-</ecNumber>
    </recommendedName>
</protein>
<dbReference type="GO" id="GO:0004252">
    <property type="term" value="F:serine-type endopeptidase activity"/>
    <property type="evidence" value="ECO:0007669"/>
    <property type="project" value="UniProtKB-UniRule"/>
</dbReference>
<dbReference type="PANTHER" id="PTHR42881:SF2">
    <property type="entry name" value="PROLYL ENDOPEPTIDASE"/>
    <property type="match status" value="1"/>
</dbReference>
<name>A0A1Y3AWJ4_EURMA</name>
<dbReference type="PANTHER" id="PTHR42881">
    <property type="entry name" value="PROLYL ENDOPEPTIDASE"/>
    <property type="match status" value="1"/>
</dbReference>
<dbReference type="Proteomes" id="UP000194236">
    <property type="component" value="Unassembled WGS sequence"/>
</dbReference>
<dbReference type="GO" id="GO:0005829">
    <property type="term" value="C:cytosol"/>
    <property type="evidence" value="ECO:0007669"/>
    <property type="project" value="TreeGrafter"/>
</dbReference>
<keyword evidence="4" id="KW-0378">Hydrolase</keyword>
<accession>A0A1Y3AWJ4</accession>
<comment type="similarity">
    <text evidence="2 4">Belongs to the peptidase S9A family.</text>
</comment>
<dbReference type="EMBL" id="MUJZ01059174">
    <property type="protein sequence ID" value="OTF71816.1"/>
    <property type="molecule type" value="Genomic_DNA"/>
</dbReference>
<dbReference type="EC" id="3.4.21.-" evidence="4"/>
<dbReference type="OrthoDB" id="248387at2759"/>
<dbReference type="InterPro" id="IPR001375">
    <property type="entry name" value="Peptidase_S9_cat"/>
</dbReference>
<comment type="caution">
    <text evidence="6">The sequence shown here is derived from an EMBL/GenBank/DDBJ whole genome shotgun (WGS) entry which is preliminary data.</text>
</comment>
<reference evidence="6 7" key="1">
    <citation type="submission" date="2017-03" db="EMBL/GenBank/DDBJ databases">
        <title>Genome Survey of Euroglyphus maynei.</title>
        <authorList>
            <person name="Arlian L.G."/>
            <person name="Morgan M.S."/>
            <person name="Rider S.D."/>
        </authorList>
    </citation>
    <scope>NUCLEOTIDE SEQUENCE [LARGE SCALE GENOMIC DNA]</scope>
    <source>
        <strain evidence="6">Arlian Lab</strain>
        <tissue evidence="6">Whole body</tissue>
    </source>
</reference>
<dbReference type="InterPro" id="IPR002470">
    <property type="entry name" value="Peptidase_S9A"/>
</dbReference>
<feature type="non-terminal residue" evidence="6">
    <location>
        <position position="103"/>
    </location>
</feature>
<dbReference type="InterPro" id="IPR029058">
    <property type="entry name" value="AB_hydrolase_fold"/>
</dbReference>
<dbReference type="GO" id="GO:0006508">
    <property type="term" value="P:proteolysis"/>
    <property type="evidence" value="ECO:0007669"/>
    <property type="project" value="UniProtKB-KW"/>
</dbReference>
<evidence type="ECO:0000313" key="6">
    <source>
        <dbReference type="EMBL" id="OTF71816.1"/>
    </source>
</evidence>
<evidence type="ECO:0000256" key="4">
    <source>
        <dbReference type="RuleBase" id="RU368024"/>
    </source>
</evidence>
<evidence type="ECO:0000256" key="1">
    <source>
        <dbReference type="ARBA" id="ARBA00001070"/>
    </source>
</evidence>